<comment type="function">
    <text evidence="5">Catalyzes the interconversion of L-alanine and D-alanine. May also act on other amino acids.</text>
</comment>
<evidence type="ECO:0000256" key="3">
    <source>
        <dbReference type="ARBA" id="ARBA00022898"/>
    </source>
</evidence>
<keyword evidence="10" id="KW-1185">Reference proteome</keyword>
<keyword evidence="4 5" id="KW-0413">Isomerase</keyword>
<feature type="domain" description="Alanine racemase C-terminal" evidence="8">
    <location>
        <begin position="238"/>
        <end position="361"/>
    </location>
</feature>
<dbReference type="HAMAP" id="MF_01201">
    <property type="entry name" value="Ala_racemase"/>
    <property type="match status" value="1"/>
</dbReference>
<dbReference type="Gene3D" id="2.40.37.10">
    <property type="entry name" value="Lyase, Ornithine Decarboxylase, Chain A, domain 1"/>
    <property type="match status" value="1"/>
</dbReference>
<dbReference type="PANTHER" id="PTHR30511">
    <property type="entry name" value="ALANINE RACEMASE"/>
    <property type="match status" value="1"/>
</dbReference>
<dbReference type="InterPro" id="IPR009006">
    <property type="entry name" value="Ala_racemase/Decarboxylase_C"/>
</dbReference>
<reference evidence="9" key="1">
    <citation type="journal article" date="2021" name="Arch. Microbiol.">
        <title>Methyloradius palustris gen. nov., sp. nov., a methanol-oxidizing bacterium isolated from snow.</title>
        <authorList>
            <person name="Miyadera T."/>
            <person name="Kojima H."/>
            <person name="Fukui M."/>
        </authorList>
    </citation>
    <scope>NUCLEOTIDE SEQUENCE</scope>
    <source>
        <strain evidence="9">Zm11</strain>
    </source>
</reference>
<evidence type="ECO:0000256" key="2">
    <source>
        <dbReference type="ARBA" id="ARBA00001933"/>
    </source>
</evidence>
<dbReference type="GO" id="GO:0030632">
    <property type="term" value="P:D-alanine biosynthetic process"/>
    <property type="evidence" value="ECO:0007669"/>
    <property type="project" value="UniProtKB-UniRule"/>
</dbReference>
<name>A0A8D5FZB4_9PROT</name>
<comment type="pathway">
    <text evidence="5">Amino-acid biosynthesis; D-alanine biosynthesis; D-alanine from L-alanine: step 1/1.</text>
</comment>
<comment type="cofactor">
    <cofactor evidence="2 5 6">
        <name>pyridoxal 5'-phosphate</name>
        <dbReference type="ChEBI" id="CHEBI:597326"/>
    </cofactor>
</comment>
<evidence type="ECO:0000313" key="10">
    <source>
        <dbReference type="Proteomes" id="UP000826722"/>
    </source>
</evidence>
<evidence type="ECO:0000256" key="4">
    <source>
        <dbReference type="ARBA" id="ARBA00023235"/>
    </source>
</evidence>
<evidence type="ECO:0000313" key="9">
    <source>
        <dbReference type="EMBL" id="BCM25009.1"/>
    </source>
</evidence>
<feature type="active site" description="Proton acceptor; specific for D-alanine" evidence="5">
    <location>
        <position position="34"/>
    </location>
</feature>
<dbReference type="FunFam" id="3.20.20.10:FF:000002">
    <property type="entry name" value="Alanine racemase"/>
    <property type="match status" value="1"/>
</dbReference>
<dbReference type="InterPro" id="IPR029066">
    <property type="entry name" value="PLP-binding_barrel"/>
</dbReference>
<dbReference type="PANTHER" id="PTHR30511:SF0">
    <property type="entry name" value="ALANINE RACEMASE, CATABOLIC-RELATED"/>
    <property type="match status" value="1"/>
</dbReference>
<dbReference type="KEGG" id="mpau:ZMTM_12680"/>
<dbReference type="SUPFAM" id="SSF50621">
    <property type="entry name" value="Alanine racemase C-terminal domain-like"/>
    <property type="match status" value="1"/>
</dbReference>
<dbReference type="InterPro" id="IPR000821">
    <property type="entry name" value="Ala_racemase"/>
</dbReference>
<comment type="similarity">
    <text evidence="5">Belongs to the alanine racemase family.</text>
</comment>
<dbReference type="Proteomes" id="UP000826722">
    <property type="component" value="Chromosome"/>
</dbReference>
<evidence type="ECO:0000256" key="7">
    <source>
        <dbReference type="PIRSR" id="PIRSR600821-52"/>
    </source>
</evidence>
<dbReference type="SMART" id="SM01005">
    <property type="entry name" value="Ala_racemase_C"/>
    <property type="match status" value="1"/>
</dbReference>
<sequence length="364" mass="39454">MSRPAIAHIRLDAFRHNYRIAKQSHGGKALAVIKANAYGHGAIQCAQAIENEADGFAVAAIEEALQLREARITAPILLLEGFFEAAELPVIVANDFWIVIHHLWQVEVLLETALAKPLNVWLKLDSGMHRVGLSPADYSEAYSRLSQHVNVAKLVLMTHFANADNLNSDHTQQQVAVFQETITGMGKLSAALCETSLANSAGILSWPQAQGNWSRPGIMLYGASPVSERLTGQALRAVMQLTSRIISIRKIAKGESTGYGSIFTAERDTKVGVVACGYADGYPRSATTGTPIAVDGQMTRLIGRVSMDMLFVDLTDIPNAEIGSQVELWGDQVSANEVAQSAGTIAYELFCNVKRVQFKYSDVG</sequence>
<dbReference type="Pfam" id="PF00842">
    <property type="entry name" value="Ala_racemase_C"/>
    <property type="match status" value="1"/>
</dbReference>
<dbReference type="GO" id="GO:0030170">
    <property type="term" value="F:pyridoxal phosphate binding"/>
    <property type="evidence" value="ECO:0007669"/>
    <property type="project" value="UniProtKB-UniRule"/>
</dbReference>
<dbReference type="SUPFAM" id="SSF51419">
    <property type="entry name" value="PLP-binding barrel"/>
    <property type="match status" value="1"/>
</dbReference>
<dbReference type="GO" id="GO:0005829">
    <property type="term" value="C:cytosol"/>
    <property type="evidence" value="ECO:0007669"/>
    <property type="project" value="TreeGrafter"/>
</dbReference>
<dbReference type="Pfam" id="PF01168">
    <property type="entry name" value="Ala_racemase_N"/>
    <property type="match status" value="1"/>
</dbReference>
<feature type="binding site" evidence="5 7">
    <location>
        <position position="307"/>
    </location>
    <ligand>
        <name>substrate</name>
    </ligand>
</feature>
<dbReference type="Gene3D" id="3.20.20.10">
    <property type="entry name" value="Alanine racemase"/>
    <property type="match status" value="1"/>
</dbReference>
<evidence type="ECO:0000256" key="1">
    <source>
        <dbReference type="ARBA" id="ARBA00000316"/>
    </source>
</evidence>
<feature type="active site" description="Proton acceptor; specific for L-alanine" evidence="5">
    <location>
        <position position="259"/>
    </location>
</feature>
<dbReference type="PRINTS" id="PR00992">
    <property type="entry name" value="ALARACEMASE"/>
</dbReference>
<dbReference type="PROSITE" id="PS00395">
    <property type="entry name" value="ALANINE_RACEMASE"/>
    <property type="match status" value="1"/>
</dbReference>
<dbReference type="NCBIfam" id="TIGR00492">
    <property type="entry name" value="alr"/>
    <property type="match status" value="1"/>
</dbReference>
<feature type="binding site" evidence="5 7">
    <location>
        <position position="130"/>
    </location>
    <ligand>
        <name>substrate</name>
    </ligand>
</feature>
<organism evidence="9 10">
    <name type="scientific">Methyloradius palustris</name>
    <dbReference type="NCBI Taxonomy" id="2778876"/>
    <lineage>
        <taxon>Bacteria</taxon>
        <taxon>Pseudomonadati</taxon>
        <taxon>Pseudomonadota</taxon>
        <taxon>Betaproteobacteria</taxon>
        <taxon>Nitrosomonadales</taxon>
        <taxon>Methylophilaceae</taxon>
        <taxon>Methyloradius</taxon>
    </lineage>
</organism>
<dbReference type="UniPathway" id="UPA00042">
    <property type="reaction ID" value="UER00497"/>
</dbReference>
<dbReference type="RefSeq" id="WP_221765480.1">
    <property type="nucleotide sequence ID" value="NZ_AP024110.1"/>
</dbReference>
<dbReference type="GO" id="GO:0008784">
    <property type="term" value="F:alanine racemase activity"/>
    <property type="evidence" value="ECO:0007669"/>
    <property type="project" value="UniProtKB-UniRule"/>
</dbReference>
<protein>
    <recommendedName>
        <fullName evidence="5">Alanine racemase</fullName>
        <ecNumber evidence="5">5.1.1.1</ecNumber>
    </recommendedName>
</protein>
<keyword evidence="3 5" id="KW-0663">Pyridoxal phosphate</keyword>
<dbReference type="InterPro" id="IPR020622">
    <property type="entry name" value="Ala_racemase_pyridoxalP-BS"/>
</dbReference>
<gene>
    <name evidence="9" type="primary">dadX_2</name>
    <name evidence="9" type="ORF">ZMTM_12680</name>
</gene>
<dbReference type="AlphaFoldDB" id="A0A8D5FZB4"/>
<evidence type="ECO:0000256" key="6">
    <source>
        <dbReference type="PIRSR" id="PIRSR600821-50"/>
    </source>
</evidence>
<accession>A0A8D5FZB4</accession>
<feature type="modified residue" description="N6-(pyridoxal phosphate)lysine" evidence="5 6">
    <location>
        <position position="34"/>
    </location>
</feature>
<dbReference type="EC" id="5.1.1.1" evidence="5"/>
<evidence type="ECO:0000259" key="8">
    <source>
        <dbReference type="SMART" id="SM01005"/>
    </source>
</evidence>
<dbReference type="EMBL" id="AP024110">
    <property type="protein sequence ID" value="BCM25009.1"/>
    <property type="molecule type" value="Genomic_DNA"/>
</dbReference>
<dbReference type="InterPro" id="IPR001608">
    <property type="entry name" value="Ala_racemase_N"/>
</dbReference>
<dbReference type="CDD" id="cd06827">
    <property type="entry name" value="PLPDE_III_AR_proteobact"/>
    <property type="match status" value="1"/>
</dbReference>
<evidence type="ECO:0000256" key="5">
    <source>
        <dbReference type="HAMAP-Rule" id="MF_01201"/>
    </source>
</evidence>
<dbReference type="InterPro" id="IPR011079">
    <property type="entry name" value="Ala_racemase_C"/>
</dbReference>
<comment type="catalytic activity">
    <reaction evidence="1 5">
        <text>L-alanine = D-alanine</text>
        <dbReference type="Rhea" id="RHEA:20249"/>
        <dbReference type="ChEBI" id="CHEBI:57416"/>
        <dbReference type="ChEBI" id="CHEBI:57972"/>
        <dbReference type="EC" id="5.1.1.1"/>
    </reaction>
</comment>
<proteinExistence type="inferred from homology"/>